<evidence type="ECO:0000256" key="1">
    <source>
        <dbReference type="SAM" id="MobiDB-lite"/>
    </source>
</evidence>
<accession>A0A645E0N2</accession>
<dbReference type="EMBL" id="VSSQ01041646">
    <property type="protein sequence ID" value="MPM95115.1"/>
    <property type="molecule type" value="Genomic_DNA"/>
</dbReference>
<evidence type="ECO:0000313" key="2">
    <source>
        <dbReference type="EMBL" id="MPM95115.1"/>
    </source>
</evidence>
<gene>
    <name evidence="2" type="ORF">SDC9_142266</name>
</gene>
<protein>
    <submittedName>
        <fullName evidence="2">Uncharacterized protein</fullName>
    </submittedName>
</protein>
<name>A0A645E0N2_9ZZZZ</name>
<dbReference type="AlphaFoldDB" id="A0A645E0N2"/>
<sequence>MGKTTRPNPKSAPQKPAQAQNGSPEADKTAVLLKFMGSLGVSREDIEAAIGARIEEFTPVETGIIRSAAAIMKKSGTDFQTAVTEVTR</sequence>
<comment type="caution">
    <text evidence="2">The sequence shown here is derived from an EMBL/GenBank/DDBJ whole genome shotgun (WGS) entry which is preliminary data.</text>
</comment>
<organism evidence="2">
    <name type="scientific">bioreactor metagenome</name>
    <dbReference type="NCBI Taxonomy" id="1076179"/>
    <lineage>
        <taxon>unclassified sequences</taxon>
        <taxon>metagenomes</taxon>
        <taxon>ecological metagenomes</taxon>
    </lineage>
</organism>
<reference evidence="2" key="1">
    <citation type="submission" date="2019-08" db="EMBL/GenBank/DDBJ databases">
        <authorList>
            <person name="Kucharzyk K."/>
            <person name="Murdoch R.W."/>
            <person name="Higgins S."/>
            <person name="Loffler F."/>
        </authorList>
    </citation>
    <scope>NUCLEOTIDE SEQUENCE</scope>
</reference>
<feature type="region of interest" description="Disordered" evidence="1">
    <location>
        <begin position="1"/>
        <end position="26"/>
    </location>
</feature>
<proteinExistence type="predicted"/>